<keyword evidence="1" id="KW-0677">Repeat</keyword>
<dbReference type="InterPro" id="IPR055414">
    <property type="entry name" value="LRR_R13L4/SHOC2-like"/>
</dbReference>
<evidence type="ECO:0000259" key="5">
    <source>
        <dbReference type="Pfam" id="PF23598"/>
    </source>
</evidence>
<dbReference type="InterPro" id="IPR027417">
    <property type="entry name" value="P-loop_NTPase"/>
</dbReference>
<feature type="domain" description="NB-ARC" evidence="3">
    <location>
        <begin position="1"/>
        <end position="46"/>
    </location>
</feature>
<sequence>WKVLLTSRNEAVTTGILQKDLTCFKVDCLTPQESWTLFRRIAFPKENTNDVNVDVEMEEAGKEIIKHCGGLPLALKIIKYLIVGEFKFHGRDISSVYSILYLSYAELPIYLKHCFLYLAHFPEDYEINVEILSYYWAAEGIPRPRYYNGASIRDVADGFIEELVERNMVISERDKTSRFTTCRLHDMLREVCLRSGEEENFLQIVDASTAASNENSNSRRLIVHSSDNTCHLDGYLQNPSLRSLLFIQKISSLNWTASGLSFRRLQLMRVLDLSRAEFKGGKLPSSIGKLIHLRYLSLYMATVSYLPSSMRNLKLLLYLNLCVGATSPVYMPNILKEMQKLSYLFLPDNMQDKTKLELGNLINLETLENFSTKHTSVDDLQRMTELNTLSILFHCDGCTVETLSTYLGELRHLKNLTIIDKSASDARGFVLDCILLKQLKLSIHMPNLPDEQHFPSRLTTICLRHCLLEEDPMPILEKLLHLKNVELWDQSFAGRRMLCSGGGFTKLHQLELSGLKELEEWIVEEGSMPVLHTLSISHCDNLKELPDGLRFITSLMELSCGYMGSKWEERLTDGGTDYFKVQHIPLLIFNWA</sequence>
<evidence type="ECO:0000256" key="2">
    <source>
        <dbReference type="ARBA" id="ARBA00022821"/>
    </source>
</evidence>
<evidence type="ECO:0000256" key="1">
    <source>
        <dbReference type="ARBA" id="ARBA00022737"/>
    </source>
</evidence>
<dbReference type="InterPro" id="IPR032675">
    <property type="entry name" value="LRR_dom_sf"/>
</dbReference>
<dbReference type="SUPFAM" id="SSF52058">
    <property type="entry name" value="L domain-like"/>
    <property type="match status" value="1"/>
</dbReference>
<feature type="domain" description="Disease resistance R13L4/SHOC-2-like LRR" evidence="5">
    <location>
        <begin position="241"/>
        <end position="559"/>
    </location>
</feature>
<accession>A0A397XU79</accession>
<feature type="non-terminal residue" evidence="6">
    <location>
        <position position="1"/>
    </location>
</feature>
<keyword evidence="2" id="KW-0611">Plant defense</keyword>
<dbReference type="InterPro" id="IPR002182">
    <property type="entry name" value="NB-ARC"/>
</dbReference>
<evidence type="ECO:0000259" key="3">
    <source>
        <dbReference type="Pfam" id="PF00931"/>
    </source>
</evidence>
<dbReference type="SUPFAM" id="SSF52540">
    <property type="entry name" value="P-loop containing nucleoside triphosphate hydrolases"/>
    <property type="match status" value="1"/>
</dbReference>
<dbReference type="InterPro" id="IPR044974">
    <property type="entry name" value="Disease_R_plants"/>
</dbReference>
<dbReference type="GO" id="GO:0051707">
    <property type="term" value="P:response to other organism"/>
    <property type="evidence" value="ECO:0007669"/>
    <property type="project" value="UniProtKB-ARBA"/>
</dbReference>
<feature type="domain" description="Disease resistance protein winged helix" evidence="4">
    <location>
        <begin position="121"/>
        <end position="191"/>
    </location>
</feature>
<proteinExistence type="predicted"/>
<name>A0A397XU79_BRACM</name>
<gene>
    <name evidence="6" type="ORF">BRARA_I01608</name>
</gene>
<dbReference type="FunFam" id="1.10.10.10:FF:000322">
    <property type="entry name" value="Probable disease resistance protein At1g63360"/>
    <property type="match status" value="1"/>
</dbReference>
<dbReference type="InterPro" id="IPR042197">
    <property type="entry name" value="Apaf_helical"/>
</dbReference>
<dbReference type="Pfam" id="PF23598">
    <property type="entry name" value="LRR_14"/>
    <property type="match status" value="1"/>
</dbReference>
<dbReference type="InterPro" id="IPR058922">
    <property type="entry name" value="WHD_DRP"/>
</dbReference>
<dbReference type="GO" id="GO:0006952">
    <property type="term" value="P:defense response"/>
    <property type="evidence" value="ECO:0007669"/>
    <property type="project" value="UniProtKB-KW"/>
</dbReference>
<evidence type="ECO:0000313" key="7">
    <source>
        <dbReference type="Proteomes" id="UP000264353"/>
    </source>
</evidence>
<protein>
    <submittedName>
        <fullName evidence="6">Uncharacterized protein</fullName>
    </submittedName>
</protein>
<evidence type="ECO:0000259" key="4">
    <source>
        <dbReference type="Pfam" id="PF23559"/>
    </source>
</evidence>
<dbReference type="PANTHER" id="PTHR23155:SF1185">
    <property type="entry name" value="DISEASE RESISTANCE RPP8-LIKE PROTEIN 3-RELATED"/>
    <property type="match status" value="1"/>
</dbReference>
<evidence type="ECO:0000313" key="6">
    <source>
        <dbReference type="EMBL" id="RID44842.1"/>
    </source>
</evidence>
<organism evidence="6 7">
    <name type="scientific">Brassica campestris</name>
    <name type="common">Field mustard</name>
    <dbReference type="NCBI Taxonomy" id="3711"/>
    <lineage>
        <taxon>Eukaryota</taxon>
        <taxon>Viridiplantae</taxon>
        <taxon>Streptophyta</taxon>
        <taxon>Embryophyta</taxon>
        <taxon>Tracheophyta</taxon>
        <taxon>Spermatophyta</taxon>
        <taxon>Magnoliopsida</taxon>
        <taxon>eudicotyledons</taxon>
        <taxon>Gunneridae</taxon>
        <taxon>Pentapetalae</taxon>
        <taxon>rosids</taxon>
        <taxon>malvids</taxon>
        <taxon>Brassicales</taxon>
        <taxon>Brassicaceae</taxon>
        <taxon>Brassiceae</taxon>
        <taxon>Brassica</taxon>
    </lineage>
</organism>
<dbReference type="Pfam" id="PF00931">
    <property type="entry name" value="NB-ARC"/>
    <property type="match status" value="1"/>
</dbReference>
<dbReference type="Proteomes" id="UP000264353">
    <property type="component" value="Chromosome A9"/>
</dbReference>
<dbReference type="Gene3D" id="1.10.10.10">
    <property type="entry name" value="Winged helix-like DNA-binding domain superfamily/Winged helix DNA-binding domain"/>
    <property type="match status" value="1"/>
</dbReference>
<dbReference type="GO" id="GO:0043531">
    <property type="term" value="F:ADP binding"/>
    <property type="evidence" value="ECO:0007669"/>
    <property type="project" value="InterPro"/>
</dbReference>
<dbReference type="EMBL" id="CM010636">
    <property type="protein sequence ID" value="RID44842.1"/>
    <property type="molecule type" value="Genomic_DNA"/>
</dbReference>
<reference evidence="6 7" key="1">
    <citation type="submission" date="2018-06" db="EMBL/GenBank/DDBJ databases">
        <title>WGS assembly of Brassica rapa FPsc.</title>
        <authorList>
            <person name="Bowman J."/>
            <person name="Kohchi T."/>
            <person name="Yamato K."/>
            <person name="Jenkins J."/>
            <person name="Shu S."/>
            <person name="Ishizaki K."/>
            <person name="Yamaoka S."/>
            <person name="Nishihama R."/>
            <person name="Nakamura Y."/>
            <person name="Berger F."/>
            <person name="Adam C."/>
            <person name="Aki S."/>
            <person name="Althoff F."/>
            <person name="Araki T."/>
            <person name="Arteaga-Vazquez M."/>
            <person name="Balasubrmanian S."/>
            <person name="Bauer D."/>
            <person name="Boehm C."/>
            <person name="Briginshaw L."/>
            <person name="Caballero-Perez J."/>
            <person name="Catarino B."/>
            <person name="Chen F."/>
            <person name="Chiyoda S."/>
            <person name="Chovatia M."/>
            <person name="Davies K."/>
            <person name="Delmans M."/>
            <person name="Demura T."/>
            <person name="Dierschke T."/>
            <person name="Dolan L."/>
            <person name="Dorantes-Acosta A."/>
            <person name="Eklund D."/>
            <person name="Florent S."/>
            <person name="Flores-Sandoval E."/>
            <person name="Fujiyama A."/>
            <person name="Fukuzawa H."/>
            <person name="Galik B."/>
            <person name="Grimanelli D."/>
            <person name="Grimwood J."/>
            <person name="Grossniklaus U."/>
            <person name="Hamada T."/>
            <person name="Haseloff J."/>
            <person name="Hetherington A."/>
            <person name="Higo A."/>
            <person name="Hirakawa Y."/>
            <person name="Hundley H."/>
            <person name="Ikeda Y."/>
            <person name="Inoue K."/>
            <person name="Inoue S."/>
            <person name="Ishida S."/>
            <person name="Jia Q."/>
            <person name="Kakita M."/>
            <person name="Kanazawa T."/>
            <person name="Kawai Y."/>
            <person name="Kawashima T."/>
            <person name="Kennedy M."/>
            <person name="Kinose K."/>
            <person name="Kinoshita T."/>
            <person name="Kohara Y."/>
            <person name="Koide E."/>
            <person name="Komatsu K."/>
            <person name="Kopischke S."/>
            <person name="Kubo M."/>
            <person name="Kyozuka J."/>
            <person name="Lagercrantz U."/>
            <person name="Lin S."/>
            <person name="Lindquist E."/>
            <person name="Lipzen A."/>
            <person name="Lu C."/>
            <person name="Luna E."/>
            <person name="Martienssen R."/>
            <person name="Minamino N."/>
            <person name="Mizutani M."/>
            <person name="Mizutani M."/>
            <person name="Mochizuki N."/>
            <person name="Monte I."/>
            <person name="Mosher R."/>
            <person name="Nagasaki H."/>
            <person name="Nakagami H."/>
            <person name="Naramoto S."/>
            <person name="Nishitani K."/>
            <person name="Ohtani M."/>
            <person name="Okamoto T."/>
            <person name="Okumura M."/>
            <person name="Phillips J."/>
            <person name="Pollak B."/>
            <person name="Reinders A."/>
            <person name="Roevekamp M."/>
            <person name="Sano R."/>
            <person name="Sawa S."/>
            <person name="Schmid M."/>
            <person name="Shirakawa M."/>
            <person name="Solano R."/>
            <person name="Spunde A."/>
            <person name="Suetsugu N."/>
            <person name="Sugano S."/>
            <person name="Sugiyama A."/>
            <person name="Sun R."/>
            <person name="Suzuki Y."/>
            <person name="Takenaka M."/>
            <person name="Takezawa D."/>
            <person name="Tomogane H."/>
            <person name="Tsuzuki M."/>
            <person name="Ueda T."/>
            <person name="Umeda M."/>
            <person name="Ward J."/>
            <person name="Watanabe Y."/>
            <person name="Yazaki K."/>
            <person name="Yokoyama R."/>
            <person name="Yoshitake Y."/>
            <person name="Yotsui I."/>
            <person name="Zachgo S."/>
            <person name="Schmutz J."/>
        </authorList>
    </citation>
    <scope>NUCLEOTIDE SEQUENCE [LARGE SCALE GENOMIC DNA]</scope>
    <source>
        <strain evidence="7">cv. B-3</strain>
    </source>
</reference>
<dbReference type="PANTHER" id="PTHR23155">
    <property type="entry name" value="DISEASE RESISTANCE PROTEIN RP"/>
    <property type="match status" value="1"/>
</dbReference>
<dbReference type="AlphaFoldDB" id="A0A397XU79"/>
<dbReference type="InterPro" id="IPR036388">
    <property type="entry name" value="WH-like_DNA-bd_sf"/>
</dbReference>
<dbReference type="Gene3D" id="1.10.8.430">
    <property type="entry name" value="Helical domain of apoptotic protease-activating factors"/>
    <property type="match status" value="1"/>
</dbReference>
<dbReference type="Gene3D" id="3.80.10.10">
    <property type="entry name" value="Ribonuclease Inhibitor"/>
    <property type="match status" value="1"/>
</dbReference>
<dbReference type="Pfam" id="PF23559">
    <property type="entry name" value="WHD_DRP"/>
    <property type="match status" value="1"/>
</dbReference>